<organism evidence="7 8">
    <name type="scientific">Candidatus Nitrosoglobus terrae</name>
    <dbReference type="NCBI Taxonomy" id="1630141"/>
    <lineage>
        <taxon>Bacteria</taxon>
        <taxon>Pseudomonadati</taxon>
        <taxon>Pseudomonadota</taxon>
        <taxon>Gammaproteobacteria</taxon>
        <taxon>Chromatiales</taxon>
        <taxon>Chromatiaceae</taxon>
        <taxon>Candidatus Nitrosoglobus</taxon>
    </lineage>
</organism>
<evidence type="ECO:0000313" key="7">
    <source>
        <dbReference type="EMBL" id="BAW80990.1"/>
    </source>
</evidence>
<comment type="function">
    <text evidence="4">Involved in the assembly of lipopolysaccharide (LPS). Required for the translocation of LPS from the inner membrane to the outer membrane. May form a bridge between the inner membrane and the outer membrane, via interactions with LptC and LptD, thereby facilitating LPS transfer across the periplasm.</text>
</comment>
<accession>A0A1Q2SPC6</accession>
<dbReference type="Pfam" id="PF03968">
    <property type="entry name" value="LptD_N"/>
    <property type="match status" value="1"/>
</dbReference>
<dbReference type="Proteomes" id="UP000243679">
    <property type="component" value="Chromosome"/>
</dbReference>
<dbReference type="RefSeq" id="WP_096527474.1">
    <property type="nucleotide sequence ID" value="NZ_AP014836.1"/>
</dbReference>
<dbReference type="GO" id="GO:0030288">
    <property type="term" value="C:outer membrane-bounded periplasmic space"/>
    <property type="evidence" value="ECO:0007669"/>
    <property type="project" value="TreeGrafter"/>
</dbReference>
<gene>
    <name evidence="4" type="primary">lptA</name>
    <name evidence="7" type="ORF">TAO_1620</name>
</gene>
<feature type="compositionally biased region" description="Low complexity" evidence="5">
    <location>
        <begin position="172"/>
        <end position="189"/>
    </location>
</feature>
<comment type="subunit">
    <text evidence="4">Component of the lipopolysaccharide transport and assembly complex.</text>
</comment>
<feature type="region of interest" description="Disordered" evidence="5">
    <location>
        <begin position="279"/>
        <end position="306"/>
    </location>
</feature>
<evidence type="ECO:0000256" key="4">
    <source>
        <dbReference type="HAMAP-Rule" id="MF_01914"/>
    </source>
</evidence>
<dbReference type="InterPro" id="IPR052037">
    <property type="entry name" value="LPS_export_LptA"/>
</dbReference>
<proteinExistence type="inferred from homology"/>
<feature type="domain" description="Organic solvent tolerance-like N-terminal" evidence="6">
    <location>
        <begin position="36"/>
        <end position="145"/>
    </location>
</feature>
<keyword evidence="1 4" id="KW-0813">Transport</keyword>
<keyword evidence="3 4" id="KW-0574">Periplasm</keyword>
<dbReference type="InterPro" id="IPR005653">
    <property type="entry name" value="OstA-like_N"/>
</dbReference>
<evidence type="ECO:0000313" key="8">
    <source>
        <dbReference type="Proteomes" id="UP000243679"/>
    </source>
</evidence>
<reference evidence="7 8" key="1">
    <citation type="journal article" date="2017" name="ISME J.">
        <title>An acid-tolerant ammonia-oxidizing ?-proteobacterium from soil.</title>
        <authorList>
            <person name="Hayatsu M."/>
            <person name="Tago K."/>
            <person name="Uchiyama I."/>
            <person name="Toyoda A."/>
            <person name="Wang Y."/>
            <person name="Shimomura Y."/>
            <person name="Okubo T."/>
            <person name="Kurisu F."/>
            <person name="Hirono Y."/>
            <person name="Nonaka K."/>
            <person name="Akiyama H."/>
            <person name="Itoh T."/>
            <person name="Takami H."/>
        </authorList>
    </citation>
    <scope>NUCLEOTIDE SEQUENCE [LARGE SCALE GENOMIC DNA]</scope>
    <source>
        <strain evidence="7 8">TAO100</strain>
    </source>
</reference>
<feature type="region of interest" description="Disordered" evidence="5">
    <location>
        <begin position="151"/>
        <end position="210"/>
    </location>
</feature>
<dbReference type="NCBIfam" id="TIGR03002">
    <property type="entry name" value="outer_YhbN_LptA"/>
    <property type="match status" value="1"/>
</dbReference>
<dbReference type="EMBL" id="AP014836">
    <property type="protein sequence ID" value="BAW80990.1"/>
    <property type="molecule type" value="Genomic_DNA"/>
</dbReference>
<dbReference type="Gene3D" id="2.60.450.10">
    <property type="entry name" value="Lipopolysaccharide (LPS) transport protein A like domain"/>
    <property type="match status" value="1"/>
</dbReference>
<protein>
    <recommendedName>
        <fullName evidence="4">Lipopolysaccharide export system protein LptA</fullName>
    </recommendedName>
</protein>
<evidence type="ECO:0000259" key="6">
    <source>
        <dbReference type="Pfam" id="PF03968"/>
    </source>
</evidence>
<dbReference type="PANTHER" id="PTHR36504">
    <property type="entry name" value="LIPOPOLYSACCHARIDE EXPORT SYSTEM PROTEIN LPTA"/>
    <property type="match status" value="1"/>
</dbReference>
<evidence type="ECO:0000256" key="3">
    <source>
        <dbReference type="ARBA" id="ARBA00022764"/>
    </source>
</evidence>
<dbReference type="GO" id="GO:0009279">
    <property type="term" value="C:cell outer membrane"/>
    <property type="evidence" value="ECO:0007669"/>
    <property type="project" value="TreeGrafter"/>
</dbReference>
<name>A0A1Q2SPC6_9GAMM</name>
<dbReference type="GO" id="GO:0017089">
    <property type="term" value="F:glycolipid transfer activity"/>
    <property type="evidence" value="ECO:0007669"/>
    <property type="project" value="TreeGrafter"/>
</dbReference>
<dbReference type="AlphaFoldDB" id="A0A1Q2SPC6"/>
<dbReference type="PANTHER" id="PTHR36504:SF1">
    <property type="entry name" value="LIPOPOLYSACCHARIDE EXPORT SYSTEM PROTEIN LPTA"/>
    <property type="match status" value="1"/>
</dbReference>
<evidence type="ECO:0000256" key="2">
    <source>
        <dbReference type="ARBA" id="ARBA00022729"/>
    </source>
</evidence>
<comment type="similarity">
    <text evidence="4">Belongs to the LptA family.</text>
</comment>
<dbReference type="GO" id="GO:0015920">
    <property type="term" value="P:lipopolysaccharide transport"/>
    <property type="evidence" value="ECO:0007669"/>
    <property type="project" value="UniProtKB-UniRule"/>
</dbReference>
<dbReference type="OrthoDB" id="9795964at2"/>
<dbReference type="Gene3D" id="2.30.30.40">
    <property type="entry name" value="SH3 Domains"/>
    <property type="match status" value="3"/>
</dbReference>
<dbReference type="KEGG" id="ntt:TAO_1620"/>
<dbReference type="GO" id="GO:0043165">
    <property type="term" value="P:Gram-negative-bacterium-type cell outer membrane assembly"/>
    <property type="evidence" value="ECO:0007669"/>
    <property type="project" value="UniProtKB-UniRule"/>
</dbReference>
<feature type="compositionally biased region" description="Polar residues" evidence="5">
    <location>
        <begin position="290"/>
        <end position="306"/>
    </location>
</feature>
<comment type="subcellular location">
    <subcellularLocation>
        <location evidence="4">Periplasm</location>
    </subcellularLocation>
</comment>
<dbReference type="InterPro" id="IPR014340">
    <property type="entry name" value="LptA"/>
</dbReference>
<keyword evidence="2" id="KW-0732">Signal</keyword>
<evidence type="ECO:0000256" key="5">
    <source>
        <dbReference type="SAM" id="MobiDB-lite"/>
    </source>
</evidence>
<dbReference type="GO" id="GO:0001530">
    <property type="term" value="F:lipopolysaccharide binding"/>
    <property type="evidence" value="ECO:0007669"/>
    <property type="project" value="InterPro"/>
</dbReference>
<sequence>MPQQISLRLIIFWLITQNLAYETALAFSNDSGQPIHIEADRGELDNRKQVAIYYGNVHLTQDNLRIDSDTLTIFYTPEKKIKKAIAEGQPAWYRQQSNDDSEDMRAKALKIEYHADNATIYLFQKAHVWQGTNEFTGDRIVYDTEHRIVRGQGSKAGSGRVHVTIRPDEVEPSPNNSNSTPKNSDSTPSLAAPPKNQVADNQQLKSGEDQGRTTDWLALYDSANIKSNQIILLQPRTQVTIINRKDEWLHITTLIKGELLEGWVEKKFIRLPESNTDSISSSPIPIESSKNQVVKNQKSESRQAQNRTTDWLNLYASTDIKSNKVARLQPQTQVTIIDRKDEWLYITALVEGELLEGWAEKKFIQLPETSMNSTHPSPIPIESSKNQIVKNQKIEIGQDRGRTADWLSLYASANIKSNKVALLQPHTQITIIDRKGAWIYLTALVEGELLEGWAEGRFIQLLESSQPK</sequence>
<evidence type="ECO:0000256" key="1">
    <source>
        <dbReference type="ARBA" id="ARBA00022448"/>
    </source>
</evidence>
<feature type="compositionally biased region" description="Low complexity" evidence="5">
    <location>
        <begin position="279"/>
        <end position="289"/>
    </location>
</feature>
<keyword evidence="8" id="KW-1185">Reference proteome</keyword>
<dbReference type="HAMAP" id="MF_01914">
    <property type="entry name" value="LPS_assembly_LptA"/>
    <property type="match status" value="1"/>
</dbReference>